<dbReference type="AlphaFoldDB" id="A0A844XXQ8"/>
<dbReference type="NCBIfam" id="TIGR03100">
    <property type="entry name" value="hydr1_PEP"/>
    <property type="match status" value="1"/>
</dbReference>
<proteinExistence type="predicted"/>
<evidence type="ECO:0000259" key="1">
    <source>
        <dbReference type="Pfam" id="PF12697"/>
    </source>
</evidence>
<keyword evidence="3" id="KW-1185">Reference proteome</keyword>
<dbReference type="Proteomes" id="UP000444185">
    <property type="component" value="Unassembled WGS sequence"/>
</dbReference>
<gene>
    <name evidence="2" type="ORF">GRI42_03635</name>
</gene>
<evidence type="ECO:0000313" key="3">
    <source>
        <dbReference type="Proteomes" id="UP000444185"/>
    </source>
</evidence>
<accession>A0A844XXQ8</accession>
<name>A0A844XXQ8_9SPHN</name>
<evidence type="ECO:0000313" key="2">
    <source>
        <dbReference type="EMBL" id="MXO50394.1"/>
    </source>
</evidence>
<dbReference type="Gene3D" id="3.40.50.1820">
    <property type="entry name" value="alpha/beta hydrolase"/>
    <property type="match status" value="1"/>
</dbReference>
<dbReference type="InterPro" id="IPR000073">
    <property type="entry name" value="AB_hydrolase_1"/>
</dbReference>
<reference evidence="2 3" key="1">
    <citation type="submission" date="2019-12" db="EMBL/GenBank/DDBJ databases">
        <title>Genomic-based taxomic classification of the family Erythrobacteraceae.</title>
        <authorList>
            <person name="Xu L."/>
        </authorList>
    </citation>
    <scope>NUCLEOTIDE SEQUENCE [LARGE SCALE GENOMIC DNA]</scope>
    <source>
        <strain evidence="2 3">DSM 16225</strain>
    </source>
</reference>
<organism evidence="2 3">
    <name type="scientific">Qipengyuania gaetbuli</name>
    <dbReference type="NCBI Taxonomy" id="266952"/>
    <lineage>
        <taxon>Bacteria</taxon>
        <taxon>Pseudomonadati</taxon>
        <taxon>Pseudomonadota</taxon>
        <taxon>Alphaproteobacteria</taxon>
        <taxon>Sphingomonadales</taxon>
        <taxon>Erythrobacteraceae</taxon>
        <taxon>Qipengyuania</taxon>
    </lineage>
</organism>
<protein>
    <submittedName>
        <fullName evidence="2">Hydrolase 1, exosortase A system-associated</fullName>
    </submittedName>
</protein>
<sequence>MKRLHLAFHCNGLNLAGTLDNAPGTTGLLIVTGGQEPRAGAFGWQARLASEIAAAGFPVFRFDRRGIGDSDGEDRGFDKSRADIAAALRSFRALVPQMTRVVGFGNCDGASALMLTEGLGFDALVLSNPWAIDEEDGPLPSPARTRARYRAKLADPGAIWRLLTGKTDLGKIKAGLKQAAKGESGPSRLAQELQEALGQFDGPVRFLLAQNDRTAQAFADNWPSDERIRQCPGAGHAYAELDARAWLRSQLLEALRA</sequence>
<keyword evidence="2" id="KW-0378">Hydrolase</keyword>
<feature type="domain" description="AB hydrolase-1" evidence="1">
    <location>
        <begin position="42"/>
        <end position="240"/>
    </location>
</feature>
<dbReference type="InterPro" id="IPR017531">
    <property type="entry name" value="Hydrolase-1_PEP"/>
</dbReference>
<dbReference type="SUPFAM" id="SSF53474">
    <property type="entry name" value="alpha/beta-Hydrolases"/>
    <property type="match status" value="1"/>
</dbReference>
<dbReference type="OrthoDB" id="249225at2"/>
<dbReference type="RefSeq" id="WP_160606994.1">
    <property type="nucleotide sequence ID" value="NZ_WTYF01000004.1"/>
</dbReference>
<dbReference type="Pfam" id="PF12697">
    <property type="entry name" value="Abhydrolase_6"/>
    <property type="match status" value="1"/>
</dbReference>
<dbReference type="EMBL" id="WTYF01000004">
    <property type="protein sequence ID" value="MXO50394.1"/>
    <property type="molecule type" value="Genomic_DNA"/>
</dbReference>
<dbReference type="InterPro" id="IPR029058">
    <property type="entry name" value="AB_hydrolase_fold"/>
</dbReference>
<dbReference type="GO" id="GO:0016787">
    <property type="term" value="F:hydrolase activity"/>
    <property type="evidence" value="ECO:0007669"/>
    <property type="project" value="UniProtKB-KW"/>
</dbReference>
<comment type="caution">
    <text evidence="2">The sequence shown here is derived from an EMBL/GenBank/DDBJ whole genome shotgun (WGS) entry which is preliminary data.</text>
</comment>